<dbReference type="RefSeq" id="XP_018494223.1">
    <property type="nucleotide sequence ID" value="XM_018638707.1"/>
</dbReference>
<keyword evidence="1" id="KW-1185">Reference proteome</keyword>
<accession>A0AAJ7L367</accession>
<dbReference type="KEGG" id="goe:108863950"/>
<dbReference type="Proteomes" id="UP000694867">
    <property type="component" value="Unplaced"/>
</dbReference>
<dbReference type="AlphaFoldDB" id="A0AAJ7L367"/>
<gene>
    <name evidence="2" type="primary">LOC108863950</name>
</gene>
<evidence type="ECO:0000313" key="2">
    <source>
        <dbReference type="RefSeq" id="XP_018494223.1"/>
    </source>
</evidence>
<name>A0AAJ7L367_9ACAR</name>
<evidence type="ECO:0000313" key="1">
    <source>
        <dbReference type="Proteomes" id="UP000694867"/>
    </source>
</evidence>
<reference evidence="2" key="1">
    <citation type="submission" date="2025-08" db="UniProtKB">
        <authorList>
            <consortium name="RefSeq"/>
        </authorList>
    </citation>
    <scope>IDENTIFICATION</scope>
</reference>
<dbReference type="GeneID" id="108863950"/>
<protein>
    <submittedName>
        <fullName evidence="2">Uncharacterized protein LOC108863950</fullName>
    </submittedName>
</protein>
<organism evidence="1 2">
    <name type="scientific">Galendromus occidentalis</name>
    <name type="common">western predatory mite</name>
    <dbReference type="NCBI Taxonomy" id="34638"/>
    <lineage>
        <taxon>Eukaryota</taxon>
        <taxon>Metazoa</taxon>
        <taxon>Ecdysozoa</taxon>
        <taxon>Arthropoda</taxon>
        <taxon>Chelicerata</taxon>
        <taxon>Arachnida</taxon>
        <taxon>Acari</taxon>
        <taxon>Parasitiformes</taxon>
        <taxon>Mesostigmata</taxon>
        <taxon>Gamasina</taxon>
        <taxon>Phytoseioidea</taxon>
        <taxon>Phytoseiidae</taxon>
        <taxon>Typhlodrominae</taxon>
        <taxon>Galendromus</taxon>
    </lineage>
</organism>
<proteinExistence type="predicted"/>
<sequence>MFIQKEIERQGQYKYLGITLSDKPNYLHEHDLVLKKKAEVALQRMHAQCLWTFDEFEVSKIQWKATAVPTLTYANAVANEFIQGEIGWSSFEAREAQSRIRYFTRISSMEAHRWPRAILSMMAPTDTYTEAVKRLKILRKKYLDGEITVVYTNGGRPLLIGTYNNRRGSTLLALARAGMLPTRKYRSKFQNIHPYCCLCGMEKETIRHVLLECTPHHLNEEELRKKLGLQELLDRGVLRNTKELLERWEKETRPIC</sequence>